<dbReference type="HOGENOM" id="CLU_082574_1_0_1"/>
<reference evidence="6" key="1">
    <citation type="journal article" date="2006" name="Science">
        <title>Phytophthora genome sequences uncover evolutionary origins and mechanisms of pathogenesis.</title>
        <authorList>
            <person name="Tyler B.M."/>
            <person name="Tripathy S."/>
            <person name="Zhang X."/>
            <person name="Dehal P."/>
            <person name="Jiang R.H."/>
            <person name="Aerts A."/>
            <person name="Arredondo F.D."/>
            <person name="Baxter L."/>
            <person name="Bensasson D."/>
            <person name="Beynon J.L."/>
            <person name="Chapman J."/>
            <person name="Damasceno C.M."/>
            <person name="Dorrance A.E."/>
            <person name="Dou D."/>
            <person name="Dickerman A.W."/>
            <person name="Dubchak I.L."/>
            <person name="Garbelotto M."/>
            <person name="Gijzen M."/>
            <person name="Gordon S.G."/>
            <person name="Govers F."/>
            <person name="Grunwald N.J."/>
            <person name="Huang W."/>
            <person name="Ivors K.L."/>
            <person name="Jones R.W."/>
            <person name="Kamoun S."/>
            <person name="Krampis K."/>
            <person name="Lamour K.H."/>
            <person name="Lee M.K."/>
            <person name="McDonald W.H."/>
            <person name="Medina M."/>
            <person name="Meijer H.J."/>
            <person name="Nordberg E.K."/>
            <person name="Maclean D.J."/>
            <person name="Ospina-Giraldo M.D."/>
            <person name="Morris P.F."/>
            <person name="Phuntumart V."/>
            <person name="Putnam N.H."/>
            <person name="Rash S."/>
            <person name="Rose J.K."/>
            <person name="Sakihama Y."/>
            <person name="Salamov A.A."/>
            <person name="Savidor A."/>
            <person name="Scheuring C.F."/>
            <person name="Smith B.M."/>
            <person name="Sobral B.W."/>
            <person name="Terry A."/>
            <person name="Torto-Alalibo T.A."/>
            <person name="Win J."/>
            <person name="Xu Z."/>
            <person name="Zhang H."/>
            <person name="Grigoriev I.V."/>
            <person name="Rokhsar D.S."/>
            <person name="Boore J.L."/>
        </authorList>
    </citation>
    <scope>NUCLEOTIDE SEQUENCE [LARGE SCALE GENOMIC DNA]</scope>
    <source>
        <strain evidence="6">Pr102</strain>
    </source>
</reference>
<dbReference type="OMA" id="GDVFICL"/>
<dbReference type="InParanoid" id="H3GFV3"/>
<name>H3GFV3_PHYRM</name>
<evidence type="ECO:0000256" key="1">
    <source>
        <dbReference type="ARBA" id="ARBA00005234"/>
    </source>
</evidence>
<reference evidence="5" key="2">
    <citation type="submission" date="2015-06" db="UniProtKB">
        <authorList>
            <consortium name="EnsemblProtists"/>
        </authorList>
    </citation>
    <scope>IDENTIFICATION</scope>
    <source>
        <strain evidence="5">Pr102</strain>
    </source>
</reference>
<dbReference type="SUPFAM" id="SSF54001">
    <property type="entry name" value="Cysteine proteinases"/>
    <property type="match status" value="1"/>
</dbReference>
<evidence type="ECO:0000256" key="3">
    <source>
        <dbReference type="ARBA" id="ARBA00022801"/>
    </source>
</evidence>
<sequence>MARGTWFNDNLIQAFGCTLASKNKNNTTIFLPASKTPAPSKNNGKHISPATLSLVSSAAEDLSFMFLNINASHWACLVIDETKRVIYCYDNMNKRANYKLLEALAQELVKRGLSCEHQIIFVQSPIQKDSDNCGLFVCMFFWCRVDEEAGNDYTKDGLLRRRWDIFKTVVNFSISNGMEEQ</sequence>
<evidence type="ECO:0000256" key="2">
    <source>
        <dbReference type="ARBA" id="ARBA00022670"/>
    </source>
</evidence>
<dbReference type="PROSITE" id="PS50600">
    <property type="entry name" value="ULP_PROTEASE"/>
    <property type="match status" value="1"/>
</dbReference>
<dbReference type="GO" id="GO:0006508">
    <property type="term" value="P:proteolysis"/>
    <property type="evidence" value="ECO:0007669"/>
    <property type="project" value="UniProtKB-KW"/>
</dbReference>
<keyword evidence="3" id="KW-0378">Hydrolase</keyword>
<keyword evidence="6" id="KW-1185">Reference proteome</keyword>
<dbReference type="Gene3D" id="3.40.395.10">
    <property type="entry name" value="Adenoviral Proteinase, Chain A"/>
    <property type="match status" value="1"/>
</dbReference>
<dbReference type="EMBL" id="DS566006">
    <property type="status" value="NOT_ANNOTATED_CDS"/>
    <property type="molecule type" value="Genomic_DNA"/>
</dbReference>
<accession>H3GFV3</accession>
<dbReference type="GO" id="GO:0008234">
    <property type="term" value="F:cysteine-type peptidase activity"/>
    <property type="evidence" value="ECO:0007669"/>
    <property type="project" value="InterPro"/>
</dbReference>
<protein>
    <recommendedName>
        <fullName evidence="4">Ubiquitin-like protease family profile domain-containing protein</fullName>
    </recommendedName>
</protein>
<dbReference type="STRING" id="164328.H3GFV3"/>
<comment type="similarity">
    <text evidence="1">Belongs to the peptidase C48 family.</text>
</comment>
<dbReference type="Pfam" id="PF02902">
    <property type="entry name" value="Peptidase_C48"/>
    <property type="match status" value="1"/>
</dbReference>
<dbReference type="Proteomes" id="UP000005238">
    <property type="component" value="Unassembled WGS sequence"/>
</dbReference>
<evidence type="ECO:0000313" key="5">
    <source>
        <dbReference type="EnsemblProtists" id="Phyra74629"/>
    </source>
</evidence>
<dbReference type="VEuPathDB" id="FungiDB:KRP23_9417"/>
<dbReference type="eggNOG" id="ENOG502REYV">
    <property type="taxonomic scope" value="Eukaryota"/>
</dbReference>
<evidence type="ECO:0000259" key="4">
    <source>
        <dbReference type="PROSITE" id="PS50600"/>
    </source>
</evidence>
<dbReference type="AlphaFoldDB" id="H3GFV3"/>
<organism evidence="5 6">
    <name type="scientific">Phytophthora ramorum</name>
    <name type="common">Sudden oak death agent</name>
    <dbReference type="NCBI Taxonomy" id="164328"/>
    <lineage>
        <taxon>Eukaryota</taxon>
        <taxon>Sar</taxon>
        <taxon>Stramenopiles</taxon>
        <taxon>Oomycota</taxon>
        <taxon>Peronosporomycetes</taxon>
        <taxon>Peronosporales</taxon>
        <taxon>Peronosporaceae</taxon>
        <taxon>Phytophthora</taxon>
    </lineage>
</organism>
<proteinExistence type="inferred from homology"/>
<evidence type="ECO:0000313" key="6">
    <source>
        <dbReference type="Proteomes" id="UP000005238"/>
    </source>
</evidence>
<keyword evidence="2" id="KW-0645">Protease</keyword>
<dbReference type="InterPro" id="IPR003653">
    <property type="entry name" value="Peptidase_C48_C"/>
</dbReference>
<dbReference type="EnsemblProtists" id="Phyra74629">
    <property type="protein sequence ID" value="Phyra74629"/>
    <property type="gene ID" value="Phyra74629"/>
</dbReference>
<dbReference type="InterPro" id="IPR038765">
    <property type="entry name" value="Papain-like_cys_pep_sf"/>
</dbReference>
<feature type="domain" description="Ubiquitin-like protease family profile" evidence="4">
    <location>
        <begin position="1"/>
        <end position="144"/>
    </location>
</feature>